<protein>
    <submittedName>
        <fullName evidence="2">DUF2235 domain-containing protein</fullName>
    </submittedName>
</protein>
<dbReference type="InterPro" id="IPR029058">
    <property type="entry name" value="AB_hydrolase_fold"/>
</dbReference>
<gene>
    <name evidence="2" type="ORF">FH969_11730</name>
</gene>
<feature type="domain" description="T6SS Phospholipase effector Tle1-like catalytic" evidence="1">
    <location>
        <begin position="21"/>
        <end position="309"/>
    </location>
</feature>
<dbReference type="EMBL" id="VENP01000049">
    <property type="protein sequence ID" value="TNU73373.1"/>
    <property type="molecule type" value="Genomic_DNA"/>
</dbReference>
<dbReference type="Proteomes" id="UP000313849">
    <property type="component" value="Unassembled WGS sequence"/>
</dbReference>
<accession>A0A5C5B8S5</accession>
<dbReference type="PANTHER" id="PTHR33840">
    <property type="match status" value="1"/>
</dbReference>
<dbReference type="SUPFAM" id="SSF53474">
    <property type="entry name" value="alpha/beta-Hydrolases"/>
    <property type="match status" value="1"/>
</dbReference>
<dbReference type="InterPro" id="IPR018712">
    <property type="entry name" value="Tle1-like_cat"/>
</dbReference>
<sequence length="409" mass="45234">MSETVGVGGPNVGGARSPSGRNLVLCLDGTTNEPEKPWTNVVRLYSVLQRDDRQLIHYDPGVGTMGSRGAWTRLGRFFSKLGQMAMGHGIKDNVEEAYGWLVDTYEPGDRIFVFGFSRGAYTARAVTGMLATVGLLRPSARNLVPYAVKLWAKTPPDEASPKRKAYWDTTRRFTRTFGRPTAEFTTRFETVERQVRFLGVWDTVKTAGVFGWAGWRPGFVQARWPYTRDLVNVTTARHAMALGERRFHFPVSRFAADSAPTPAVLKDGTPVVAPGPLPRLQEVWFAGTHGDVGGDAEVADIALDWMVREAVAAGLLVDARKYREAIGVARERGGPDLPPLPRERWSAPLHANSAVWWVLGGFRWGTRVVLDGDDVHESVLARRDATAGLPGSQRYAPRLPELIEVVRTR</sequence>
<keyword evidence="3" id="KW-1185">Reference proteome</keyword>
<dbReference type="RefSeq" id="WP_108718800.1">
    <property type="nucleotide sequence ID" value="NZ_VENP01000049.1"/>
</dbReference>
<name>A0A5C5B8S5_9MICO</name>
<dbReference type="Gene3D" id="3.40.50.1820">
    <property type="entry name" value="alpha/beta hydrolase"/>
    <property type="match status" value="1"/>
</dbReference>
<dbReference type="Pfam" id="PF09994">
    <property type="entry name" value="T6SS_Tle1-like_cat"/>
    <property type="match status" value="1"/>
</dbReference>
<dbReference type="PANTHER" id="PTHR33840:SF1">
    <property type="entry name" value="TLE1 PHOSPHOLIPASE DOMAIN-CONTAINING PROTEIN"/>
    <property type="match status" value="1"/>
</dbReference>
<evidence type="ECO:0000259" key="1">
    <source>
        <dbReference type="Pfam" id="PF09994"/>
    </source>
</evidence>
<organism evidence="2 3">
    <name type="scientific">Miniimonas arenae</name>
    <dbReference type="NCBI Taxonomy" id="676201"/>
    <lineage>
        <taxon>Bacteria</taxon>
        <taxon>Bacillati</taxon>
        <taxon>Actinomycetota</taxon>
        <taxon>Actinomycetes</taxon>
        <taxon>Micrococcales</taxon>
        <taxon>Beutenbergiaceae</taxon>
        <taxon>Miniimonas</taxon>
    </lineage>
</organism>
<evidence type="ECO:0000313" key="2">
    <source>
        <dbReference type="EMBL" id="TNU73373.1"/>
    </source>
</evidence>
<comment type="caution">
    <text evidence="2">The sequence shown here is derived from an EMBL/GenBank/DDBJ whole genome shotgun (WGS) entry which is preliminary data.</text>
</comment>
<evidence type="ECO:0000313" key="3">
    <source>
        <dbReference type="Proteomes" id="UP000313849"/>
    </source>
</evidence>
<reference evidence="2 3" key="1">
    <citation type="submission" date="2019-06" db="EMBL/GenBank/DDBJ databases">
        <title>Draft genome sequence of Miniimonas arenae KCTC 19750T isolated from sea sand.</title>
        <authorList>
            <person name="Park S.-J."/>
        </authorList>
    </citation>
    <scope>NUCLEOTIDE SEQUENCE [LARGE SCALE GENOMIC DNA]</scope>
    <source>
        <strain evidence="2 3">KCTC 19750</strain>
    </source>
</reference>
<dbReference type="OrthoDB" id="4378831at2"/>
<proteinExistence type="predicted"/>
<dbReference type="AlphaFoldDB" id="A0A5C5B8S5"/>